<gene>
    <name evidence="3" type="ORF">DEBURN_LOCUS2577</name>
</gene>
<feature type="compositionally biased region" description="Basic and acidic residues" evidence="1">
    <location>
        <begin position="1"/>
        <end position="10"/>
    </location>
</feature>
<dbReference type="Gene3D" id="2.30.29.30">
    <property type="entry name" value="Pleckstrin-homology domain (PH domain)/Phosphotyrosine-binding domain (PTB)"/>
    <property type="match status" value="3"/>
</dbReference>
<dbReference type="InterPro" id="IPR039483">
    <property type="entry name" value="Meu6_PH_dom"/>
</dbReference>
<evidence type="ECO:0000259" key="2">
    <source>
        <dbReference type="PROSITE" id="PS50003"/>
    </source>
</evidence>
<feature type="domain" description="PH" evidence="2">
    <location>
        <begin position="691"/>
        <end position="785"/>
    </location>
</feature>
<feature type="compositionally biased region" description="Basic and acidic residues" evidence="1">
    <location>
        <begin position="323"/>
        <end position="334"/>
    </location>
</feature>
<dbReference type="Pfam" id="PF15406">
    <property type="entry name" value="PH_6"/>
    <property type="match status" value="1"/>
</dbReference>
<comment type="caution">
    <text evidence="3">The sequence shown here is derived from an EMBL/GenBank/DDBJ whole genome shotgun (WGS) entry which is preliminary data.</text>
</comment>
<feature type="compositionally biased region" description="Low complexity" evidence="1">
    <location>
        <begin position="446"/>
        <end position="460"/>
    </location>
</feature>
<dbReference type="Pfam" id="PF00169">
    <property type="entry name" value="PH"/>
    <property type="match status" value="1"/>
</dbReference>
<proteinExistence type="predicted"/>
<feature type="region of interest" description="Disordered" evidence="1">
    <location>
        <begin position="354"/>
        <end position="485"/>
    </location>
</feature>
<feature type="compositionally biased region" description="Basic and acidic residues" evidence="1">
    <location>
        <begin position="554"/>
        <end position="596"/>
    </location>
</feature>
<feature type="region of interest" description="Disordered" evidence="1">
    <location>
        <begin position="511"/>
        <end position="656"/>
    </location>
</feature>
<sequence>MTTDTAEKEVTTTSPIELEKKNTETTDDKTTQAPPVPSKDKDEVPPVEPTETAKPTANDLILKGMLEKRAPPGSFMRNWKKRYFVIGDEKDIYTLENLRLYYKKNLGKTPHVASKVVNNTVETSQPDIKEVKENGSPSPKHVLATNCAHATKTGKGLLYYFRSKSKEHLKEPHGIINLKDVKDVISLTSIGGKDNCFKIITEHREYELHAENELTKERWINTIKEKAEEAKNNPIVEDEGYQAVFNQVVVGRIEKESVASDSENCTSGEEDETKRVHGRKYWFFNKKTETTPLTNTTAITEITETGENADTTATTEETTTTRSAEDTKHEEEHHKKGKLFNVNINIFKKTTEKAEVKTGDEIKPEETKEIKETNETSDADTSTAAETSTQADKIEESREEKTPTDEQATTEVSSEQIENVTETMKPPLVPLKLKPKKTEKTEDVTDTVTKTETPDVTNETVETETRETKETDENTHSKSHGFLGFFSKGKEKADTKVETVEETQVEVVKEEVKEEKDVKEEVKEVKIEEPEGHSSTTKKSGGNKVMRRITQVFKRKEIINRETSEDSTTEEKVDDSTAPKVEESTTDKVTEVKEEITELTVETEEKKTEEKKPEEKKPEEKKPEEKKPEEKKQQFFKRMSKRQPSQTDDIKTTEKVEVTTKELTVESAVEATDADDIPGESENVILKEIPDSIKHGRLQKRRGLIPQFTQIYLVFTKEGKLNYYPSEKSTSDCKSIEIKKDTHIKEIEGMKPLFEIETKSKTHKFLATSVEERKEWIKVLEEYKKALPEPEEDRCIKINELKVPTSTGESMLEEVVGAADVAATTVADTTVVTETEEKKVGNTVEKTVEETVESTVEATAEKTVEETAEAIVEEKTVETTVEGKSGEEKPVEAVVEL</sequence>
<feature type="compositionally biased region" description="Low complexity" evidence="1">
    <location>
        <begin position="305"/>
        <end position="322"/>
    </location>
</feature>
<dbReference type="SMART" id="SM00233">
    <property type="entry name" value="PH"/>
    <property type="match status" value="2"/>
</dbReference>
<dbReference type="InterPro" id="IPR011993">
    <property type="entry name" value="PH-like_dom_sf"/>
</dbReference>
<feature type="compositionally biased region" description="Basic and acidic residues" evidence="1">
    <location>
        <begin position="603"/>
        <end position="633"/>
    </location>
</feature>
<organism evidence="3 4">
    <name type="scientific">Diversispora eburnea</name>
    <dbReference type="NCBI Taxonomy" id="1213867"/>
    <lineage>
        <taxon>Eukaryota</taxon>
        <taxon>Fungi</taxon>
        <taxon>Fungi incertae sedis</taxon>
        <taxon>Mucoromycota</taxon>
        <taxon>Glomeromycotina</taxon>
        <taxon>Glomeromycetes</taxon>
        <taxon>Diversisporales</taxon>
        <taxon>Diversisporaceae</taxon>
        <taxon>Diversispora</taxon>
    </lineage>
</organism>
<dbReference type="OrthoDB" id="5593352at2759"/>
<name>A0A9N8Z000_9GLOM</name>
<feature type="compositionally biased region" description="Basic and acidic residues" evidence="1">
    <location>
        <begin position="463"/>
        <end position="476"/>
    </location>
</feature>
<evidence type="ECO:0000313" key="3">
    <source>
        <dbReference type="EMBL" id="CAG8459058.1"/>
    </source>
</evidence>
<dbReference type="CDD" id="cd00821">
    <property type="entry name" value="PH"/>
    <property type="match status" value="1"/>
</dbReference>
<dbReference type="EMBL" id="CAJVPK010000144">
    <property type="protein sequence ID" value="CAG8459058.1"/>
    <property type="molecule type" value="Genomic_DNA"/>
</dbReference>
<dbReference type="PROSITE" id="PS50003">
    <property type="entry name" value="PH_DOMAIN"/>
    <property type="match status" value="2"/>
</dbReference>
<feature type="compositionally biased region" description="Low complexity" evidence="1">
    <location>
        <begin position="379"/>
        <end position="391"/>
    </location>
</feature>
<keyword evidence="4" id="KW-1185">Reference proteome</keyword>
<protein>
    <submittedName>
        <fullName evidence="3">11092_t:CDS:1</fullName>
    </submittedName>
</protein>
<dbReference type="PANTHER" id="PTHR14336:SF8">
    <property type="entry name" value="PROTEIN OPY1"/>
    <property type="match status" value="1"/>
</dbReference>
<dbReference type="InterPro" id="IPR001849">
    <property type="entry name" value="PH_domain"/>
</dbReference>
<feature type="compositionally biased region" description="Basic and acidic residues" evidence="1">
    <location>
        <begin position="392"/>
        <end position="404"/>
    </location>
</feature>
<evidence type="ECO:0000256" key="1">
    <source>
        <dbReference type="SAM" id="MobiDB-lite"/>
    </source>
</evidence>
<dbReference type="AlphaFoldDB" id="A0A9N8Z000"/>
<dbReference type="SUPFAM" id="SSF50729">
    <property type="entry name" value="PH domain-like"/>
    <property type="match status" value="2"/>
</dbReference>
<feature type="domain" description="PH" evidence="2">
    <location>
        <begin position="59"/>
        <end position="228"/>
    </location>
</feature>
<reference evidence="3" key="1">
    <citation type="submission" date="2021-06" db="EMBL/GenBank/DDBJ databases">
        <authorList>
            <person name="Kallberg Y."/>
            <person name="Tangrot J."/>
            <person name="Rosling A."/>
        </authorList>
    </citation>
    <scope>NUCLEOTIDE SEQUENCE</scope>
    <source>
        <strain evidence="3">AZ414A</strain>
    </source>
</reference>
<feature type="region of interest" description="Disordered" evidence="1">
    <location>
        <begin position="878"/>
        <end position="897"/>
    </location>
</feature>
<dbReference type="PANTHER" id="PTHR14336">
    <property type="entry name" value="TANDEM PH DOMAIN CONTAINING PROTEIN"/>
    <property type="match status" value="1"/>
</dbReference>
<feature type="compositionally biased region" description="Basic and acidic residues" evidence="1">
    <location>
        <begin position="17"/>
        <end position="30"/>
    </location>
</feature>
<feature type="compositionally biased region" description="Basic and acidic residues" evidence="1">
    <location>
        <begin position="354"/>
        <end position="374"/>
    </location>
</feature>
<feature type="compositionally biased region" description="Polar residues" evidence="1">
    <location>
        <begin position="405"/>
        <end position="422"/>
    </location>
</feature>
<evidence type="ECO:0000313" key="4">
    <source>
        <dbReference type="Proteomes" id="UP000789706"/>
    </source>
</evidence>
<dbReference type="InterPro" id="IPR051707">
    <property type="entry name" value="PI-Interact_SigTrans_Reg"/>
</dbReference>
<dbReference type="Proteomes" id="UP000789706">
    <property type="component" value="Unassembled WGS sequence"/>
</dbReference>
<feature type="region of interest" description="Disordered" evidence="1">
    <location>
        <begin position="305"/>
        <end position="337"/>
    </location>
</feature>
<feature type="compositionally biased region" description="Basic and acidic residues" evidence="1">
    <location>
        <begin position="511"/>
        <end position="532"/>
    </location>
</feature>
<feature type="region of interest" description="Disordered" evidence="1">
    <location>
        <begin position="1"/>
        <end position="56"/>
    </location>
</feature>
<accession>A0A9N8Z000</accession>